<keyword evidence="2" id="KW-0560">Oxidoreductase</keyword>
<dbReference type="SUPFAM" id="SSF51197">
    <property type="entry name" value="Clavaminate synthase-like"/>
    <property type="match status" value="1"/>
</dbReference>
<dbReference type="InterPro" id="IPR026992">
    <property type="entry name" value="DIOX_N"/>
</dbReference>
<dbReference type="PANTHER" id="PTHR10209:SF881">
    <property type="entry name" value="FI07970P-RELATED"/>
    <property type="match status" value="1"/>
</dbReference>
<proteinExistence type="predicted"/>
<evidence type="ECO:0000313" key="5">
    <source>
        <dbReference type="EMBL" id="EMF08105.1"/>
    </source>
</evidence>
<feature type="domain" description="Non-haem dioxygenase N-terminal" evidence="4">
    <location>
        <begin position="4"/>
        <end position="115"/>
    </location>
</feature>
<dbReference type="STRING" id="692275.M3C883"/>
<evidence type="ECO:0000259" key="4">
    <source>
        <dbReference type="Pfam" id="PF14226"/>
    </source>
</evidence>
<sequence length="204" mass="22633">FTSIPTISLLPLFSPSSTSPSHLQSLAAEIHSACTTTGFFYATDHGIPLASQFEIFAVMEKFFRQVGEKEKMQEAHLHANPAMRGYEPLGETGRGRKGDLKEAFTIGDCVHDSEQVSFYQSLYPHSSPLPSIPRSQNIWPKPSSAPGFREGMYAYYREIFPVAMKLVEIFGVALGVDSHDDENKNGGGDGGLEKDFQWPIWGMR</sequence>
<dbReference type="EMBL" id="KB456272">
    <property type="protein sequence ID" value="EMF08105.1"/>
    <property type="molecule type" value="Genomic_DNA"/>
</dbReference>
<evidence type="ECO:0000313" key="6">
    <source>
        <dbReference type="Proteomes" id="UP000016931"/>
    </source>
</evidence>
<evidence type="ECO:0000256" key="3">
    <source>
        <dbReference type="ARBA" id="ARBA00023004"/>
    </source>
</evidence>
<name>M3C883_SPHMS</name>
<evidence type="ECO:0000256" key="1">
    <source>
        <dbReference type="ARBA" id="ARBA00022723"/>
    </source>
</evidence>
<dbReference type="Pfam" id="PF14226">
    <property type="entry name" value="DIOX_N"/>
    <property type="match status" value="1"/>
</dbReference>
<keyword evidence="1" id="KW-0479">Metal-binding</keyword>
<dbReference type="OMA" id="LHANPAM"/>
<dbReference type="eggNOG" id="KOG0143">
    <property type="taxonomic scope" value="Eukaryota"/>
</dbReference>
<dbReference type="PANTHER" id="PTHR10209">
    <property type="entry name" value="OXIDOREDUCTASE, 2OG-FE II OXYGENASE FAMILY PROTEIN"/>
    <property type="match status" value="1"/>
</dbReference>
<gene>
    <name evidence="5" type="ORF">SEPMUDRAFT_23638</name>
</gene>
<protein>
    <submittedName>
        <fullName evidence="5">Clavaminate synthase-like protein</fullName>
    </submittedName>
</protein>
<dbReference type="GO" id="GO:0016491">
    <property type="term" value="F:oxidoreductase activity"/>
    <property type="evidence" value="ECO:0007669"/>
    <property type="project" value="UniProtKB-KW"/>
</dbReference>
<dbReference type="RefSeq" id="XP_016756226.1">
    <property type="nucleotide sequence ID" value="XM_016908374.1"/>
</dbReference>
<dbReference type="InterPro" id="IPR027443">
    <property type="entry name" value="IPNS-like_sf"/>
</dbReference>
<organism evidence="5 6">
    <name type="scientific">Sphaerulina musiva (strain SO2202)</name>
    <name type="common">Poplar stem canker fungus</name>
    <name type="synonym">Septoria musiva</name>
    <dbReference type="NCBI Taxonomy" id="692275"/>
    <lineage>
        <taxon>Eukaryota</taxon>
        <taxon>Fungi</taxon>
        <taxon>Dikarya</taxon>
        <taxon>Ascomycota</taxon>
        <taxon>Pezizomycotina</taxon>
        <taxon>Dothideomycetes</taxon>
        <taxon>Dothideomycetidae</taxon>
        <taxon>Mycosphaerellales</taxon>
        <taxon>Mycosphaerellaceae</taxon>
        <taxon>Sphaerulina</taxon>
    </lineage>
</organism>
<dbReference type="OrthoDB" id="288590at2759"/>
<keyword evidence="6" id="KW-1185">Reference proteome</keyword>
<dbReference type="HOGENOM" id="CLU_1346091_0_0_1"/>
<dbReference type="Proteomes" id="UP000016931">
    <property type="component" value="Unassembled WGS sequence"/>
</dbReference>
<dbReference type="GO" id="GO:0046872">
    <property type="term" value="F:metal ion binding"/>
    <property type="evidence" value="ECO:0007669"/>
    <property type="project" value="UniProtKB-KW"/>
</dbReference>
<keyword evidence="3" id="KW-0408">Iron</keyword>
<feature type="non-terminal residue" evidence="5">
    <location>
        <position position="204"/>
    </location>
</feature>
<evidence type="ECO:0000256" key="2">
    <source>
        <dbReference type="ARBA" id="ARBA00023002"/>
    </source>
</evidence>
<dbReference type="Gene3D" id="2.60.120.330">
    <property type="entry name" value="B-lactam Antibiotic, Isopenicillin N Synthase, Chain"/>
    <property type="match status" value="1"/>
</dbReference>
<reference evidence="5 6" key="1">
    <citation type="journal article" date="2012" name="PLoS Pathog.">
        <title>Diverse lifestyles and strategies of plant pathogenesis encoded in the genomes of eighteen Dothideomycetes fungi.</title>
        <authorList>
            <person name="Ohm R.A."/>
            <person name="Feau N."/>
            <person name="Henrissat B."/>
            <person name="Schoch C.L."/>
            <person name="Horwitz B.A."/>
            <person name="Barry K.W."/>
            <person name="Condon B.J."/>
            <person name="Copeland A.C."/>
            <person name="Dhillon B."/>
            <person name="Glaser F."/>
            <person name="Hesse C.N."/>
            <person name="Kosti I."/>
            <person name="LaButti K."/>
            <person name="Lindquist E.A."/>
            <person name="Lucas S."/>
            <person name="Salamov A.A."/>
            <person name="Bradshaw R.E."/>
            <person name="Ciuffetti L."/>
            <person name="Hamelin R.C."/>
            <person name="Kema G.H.J."/>
            <person name="Lawrence C."/>
            <person name="Scott J.A."/>
            <person name="Spatafora J.W."/>
            <person name="Turgeon B.G."/>
            <person name="de Wit P.J.G.M."/>
            <person name="Zhong S."/>
            <person name="Goodwin S.B."/>
            <person name="Grigoriev I.V."/>
        </authorList>
    </citation>
    <scope>NUCLEOTIDE SEQUENCE [LARGE SCALE GENOMIC DNA]</scope>
    <source>
        <strain evidence="5 6">SO2202</strain>
    </source>
</reference>
<accession>M3C883</accession>
<dbReference type="GeneID" id="27905511"/>
<feature type="non-terminal residue" evidence="5">
    <location>
        <position position="1"/>
    </location>
</feature>
<dbReference type="AlphaFoldDB" id="M3C883"/>